<dbReference type="Gene3D" id="1.10.150.20">
    <property type="entry name" value="5' to 3' exonuclease, C-terminal subdomain"/>
    <property type="match status" value="1"/>
</dbReference>
<keyword evidence="13" id="KW-0515">Mutator protein</keyword>
<dbReference type="Proteomes" id="UP000448943">
    <property type="component" value="Unassembled WGS sequence"/>
</dbReference>
<comment type="function">
    <text evidence="13">Poorly processive, error-prone DNA polymerase involved in untargeted mutagenesis. Copies undamaged DNA at stalled replication forks, which arise in vivo from mismatched or misaligned primer ends. These misaligned primers can be extended by PolIV. Exhibits no 3'-5' exonuclease (proofreading) activity. May be involved in translesional synthesis, in conjunction with the beta clamp from PolIII.</text>
</comment>
<accession>A0A6N9Q445</accession>
<dbReference type="GO" id="GO:0005829">
    <property type="term" value="C:cytosol"/>
    <property type="evidence" value="ECO:0007669"/>
    <property type="project" value="TreeGrafter"/>
</dbReference>
<dbReference type="AlphaFoldDB" id="A0A6N9Q445"/>
<dbReference type="PANTHER" id="PTHR11076:SF35">
    <property type="entry name" value="DNA REPAIR PROTEIN HOMOLOG YOBH"/>
    <property type="match status" value="1"/>
</dbReference>
<organism evidence="15 16">
    <name type="scientific">Chengkuizengella marina</name>
    <dbReference type="NCBI Taxonomy" id="2507566"/>
    <lineage>
        <taxon>Bacteria</taxon>
        <taxon>Bacillati</taxon>
        <taxon>Bacillota</taxon>
        <taxon>Bacilli</taxon>
        <taxon>Bacillales</taxon>
        <taxon>Paenibacillaceae</taxon>
        <taxon>Chengkuizengella</taxon>
    </lineage>
</organism>
<evidence type="ECO:0000259" key="14">
    <source>
        <dbReference type="PROSITE" id="PS50173"/>
    </source>
</evidence>
<keyword evidence="5 13" id="KW-0548">Nucleotidyltransferase</keyword>
<dbReference type="Gene3D" id="3.30.70.270">
    <property type="match status" value="1"/>
</dbReference>
<dbReference type="InterPro" id="IPR017961">
    <property type="entry name" value="DNA_pol_Y-fam_little_finger"/>
</dbReference>
<evidence type="ECO:0000256" key="13">
    <source>
        <dbReference type="HAMAP-Rule" id="MF_01113"/>
    </source>
</evidence>
<dbReference type="Pfam" id="PF21999">
    <property type="entry name" value="IMS_HHH_1"/>
    <property type="match status" value="1"/>
</dbReference>
<dbReference type="NCBIfam" id="NF002848">
    <property type="entry name" value="PRK03103.1"/>
    <property type="match status" value="1"/>
</dbReference>
<evidence type="ECO:0000256" key="5">
    <source>
        <dbReference type="ARBA" id="ARBA00022695"/>
    </source>
</evidence>
<dbReference type="EC" id="2.7.7.7" evidence="13"/>
<dbReference type="InterPro" id="IPR043128">
    <property type="entry name" value="Rev_trsase/Diguanyl_cyclase"/>
</dbReference>
<evidence type="ECO:0000256" key="7">
    <source>
        <dbReference type="ARBA" id="ARBA00022723"/>
    </source>
</evidence>
<dbReference type="Pfam" id="PF00817">
    <property type="entry name" value="IMS"/>
    <property type="match status" value="1"/>
</dbReference>
<evidence type="ECO:0000313" key="16">
    <source>
        <dbReference type="Proteomes" id="UP000448943"/>
    </source>
</evidence>
<dbReference type="InterPro" id="IPR050116">
    <property type="entry name" value="DNA_polymerase-Y"/>
</dbReference>
<keyword evidence="6 13" id="KW-0235">DNA replication</keyword>
<comment type="subcellular location">
    <subcellularLocation>
        <location evidence="1 13">Cytoplasm</location>
    </subcellularLocation>
</comment>
<evidence type="ECO:0000256" key="2">
    <source>
        <dbReference type="ARBA" id="ARBA00010945"/>
    </source>
</evidence>
<evidence type="ECO:0000256" key="1">
    <source>
        <dbReference type="ARBA" id="ARBA00004496"/>
    </source>
</evidence>
<reference evidence="15 16" key="1">
    <citation type="submission" date="2019-01" db="EMBL/GenBank/DDBJ databases">
        <title>Chengkuizengella sp. nov., isolated from deep-sea sediment of East Pacific Ocean.</title>
        <authorList>
            <person name="Yang J."/>
            <person name="Lai Q."/>
            <person name="Shao Z."/>
        </authorList>
    </citation>
    <scope>NUCLEOTIDE SEQUENCE [LARGE SCALE GENOMIC DNA]</scope>
    <source>
        <strain evidence="15 16">YPA3-1-1</strain>
    </source>
</reference>
<comment type="caution">
    <text evidence="15">The sequence shown here is derived from an EMBL/GenBank/DDBJ whole genome shotgun (WGS) entry which is preliminary data.</text>
</comment>
<evidence type="ECO:0000256" key="3">
    <source>
        <dbReference type="ARBA" id="ARBA00022490"/>
    </source>
</evidence>
<keyword evidence="16" id="KW-1185">Reference proteome</keyword>
<feature type="domain" description="UmuC" evidence="14">
    <location>
        <begin position="8"/>
        <end position="193"/>
    </location>
</feature>
<evidence type="ECO:0000256" key="9">
    <source>
        <dbReference type="ARBA" id="ARBA00022842"/>
    </source>
</evidence>
<keyword evidence="10 13" id="KW-0238">DNA-binding</keyword>
<sequence>MHKKERVIMLVDCQSFYASVEKAAHPQYKNKPVVVAGDPARRSGIVLAACPLAKKKGVVTAERLGEAMGKCPDLIVLKPQMQFYIDVSFQITRLLETFTDLVEPYSIDEQFLDLTNTQHLFGAPEYIAEQIQEKIMDATGVYTRIGISYCKVVAKMACDNFAKKNKKGIFGLPKKDLQAVLWPLPIHKLFLVGSRMNTHLLRLGIHTIGDLANTPLSKLREKWGVNGELLWKIAKGLDASPVTPQTHEMQKGIGHQMTLPRDYWSKTELEVILLELTELVCRRCRTKGYMGSVISVGCRGANFDRPTGFHRQKKIAAPTNVTNEVYETVRQLFYTHWDGSPIRSLGVSLTQLVSDHEFQLSWFDPFEKDRSLEKATDGLKDRYGDAIIMRAVSVAEAGQAKDRAAKIGGHYK</sequence>
<evidence type="ECO:0000256" key="10">
    <source>
        <dbReference type="ARBA" id="ARBA00023125"/>
    </source>
</evidence>
<evidence type="ECO:0000256" key="12">
    <source>
        <dbReference type="ARBA" id="ARBA00049244"/>
    </source>
</evidence>
<dbReference type="GO" id="GO:0003684">
    <property type="term" value="F:damaged DNA binding"/>
    <property type="evidence" value="ECO:0007669"/>
    <property type="project" value="InterPro"/>
</dbReference>
<dbReference type="HAMAP" id="MF_01113">
    <property type="entry name" value="DNApol_IV"/>
    <property type="match status" value="1"/>
</dbReference>
<dbReference type="SUPFAM" id="SSF100879">
    <property type="entry name" value="Lesion bypass DNA polymerase (Y-family), little finger domain"/>
    <property type="match status" value="1"/>
</dbReference>
<dbReference type="GO" id="GO:0000287">
    <property type="term" value="F:magnesium ion binding"/>
    <property type="evidence" value="ECO:0007669"/>
    <property type="project" value="UniProtKB-UniRule"/>
</dbReference>
<dbReference type="InterPro" id="IPR022880">
    <property type="entry name" value="DNApol_IV"/>
</dbReference>
<dbReference type="PROSITE" id="PS50173">
    <property type="entry name" value="UMUC"/>
    <property type="match status" value="1"/>
</dbReference>
<gene>
    <name evidence="13" type="primary">dinB</name>
    <name evidence="15" type="ORF">ERL59_11525</name>
</gene>
<evidence type="ECO:0000313" key="15">
    <source>
        <dbReference type="EMBL" id="NBI29588.1"/>
    </source>
</evidence>
<proteinExistence type="inferred from homology"/>
<dbReference type="Pfam" id="PF11799">
    <property type="entry name" value="IMS_C"/>
    <property type="match status" value="1"/>
</dbReference>
<dbReference type="InterPro" id="IPR043502">
    <property type="entry name" value="DNA/RNA_pol_sf"/>
</dbReference>
<comment type="cofactor">
    <cofactor evidence="13">
        <name>Mg(2+)</name>
        <dbReference type="ChEBI" id="CHEBI:18420"/>
    </cofactor>
    <text evidence="13">Binds 2 magnesium ions per subunit.</text>
</comment>
<name>A0A6N9Q445_9BACL</name>
<evidence type="ECO:0000256" key="11">
    <source>
        <dbReference type="ARBA" id="ARBA00023204"/>
    </source>
</evidence>
<keyword evidence="11 13" id="KW-0234">DNA repair</keyword>
<dbReference type="Gene3D" id="3.30.1490.100">
    <property type="entry name" value="DNA polymerase, Y-family, little finger domain"/>
    <property type="match status" value="1"/>
</dbReference>
<dbReference type="GO" id="GO:0003887">
    <property type="term" value="F:DNA-directed DNA polymerase activity"/>
    <property type="evidence" value="ECO:0007669"/>
    <property type="project" value="UniProtKB-UniRule"/>
</dbReference>
<dbReference type="GO" id="GO:0042276">
    <property type="term" value="P:error-prone translesion synthesis"/>
    <property type="evidence" value="ECO:0007669"/>
    <property type="project" value="TreeGrafter"/>
</dbReference>
<dbReference type="CDD" id="cd03586">
    <property type="entry name" value="PolY_Pol_IV_kappa"/>
    <property type="match status" value="1"/>
</dbReference>
<dbReference type="EMBL" id="SIJB01000026">
    <property type="protein sequence ID" value="NBI29588.1"/>
    <property type="molecule type" value="Genomic_DNA"/>
</dbReference>
<keyword evidence="8 13" id="KW-0227">DNA damage</keyword>
<dbReference type="GO" id="GO:0006261">
    <property type="term" value="P:DNA-templated DNA replication"/>
    <property type="evidence" value="ECO:0007669"/>
    <property type="project" value="UniProtKB-UniRule"/>
</dbReference>
<dbReference type="SUPFAM" id="SSF56672">
    <property type="entry name" value="DNA/RNA polymerases"/>
    <property type="match status" value="1"/>
</dbReference>
<keyword evidence="7 13" id="KW-0479">Metal-binding</keyword>
<feature type="site" description="Substrate discrimination" evidence="13">
    <location>
        <position position="17"/>
    </location>
</feature>
<dbReference type="InterPro" id="IPR053848">
    <property type="entry name" value="IMS_HHH_1"/>
</dbReference>
<dbReference type="OrthoDB" id="9808813at2"/>
<evidence type="ECO:0000256" key="8">
    <source>
        <dbReference type="ARBA" id="ARBA00022763"/>
    </source>
</evidence>
<dbReference type="GO" id="GO:0006281">
    <property type="term" value="P:DNA repair"/>
    <property type="evidence" value="ECO:0007669"/>
    <property type="project" value="UniProtKB-UniRule"/>
</dbReference>
<protein>
    <recommendedName>
        <fullName evidence="13">DNA polymerase IV</fullName>
        <shortName evidence="13">Pol IV</shortName>
        <ecNumber evidence="13">2.7.7.7</ecNumber>
    </recommendedName>
</protein>
<keyword evidence="4 13" id="KW-0808">Transferase</keyword>
<keyword evidence="13" id="KW-0239">DNA-directed DNA polymerase</keyword>
<dbReference type="GO" id="GO:0009432">
    <property type="term" value="P:SOS response"/>
    <property type="evidence" value="ECO:0007669"/>
    <property type="project" value="TreeGrafter"/>
</dbReference>
<feature type="binding site" evidence="13">
    <location>
        <position position="108"/>
    </location>
    <ligand>
        <name>Mg(2+)</name>
        <dbReference type="ChEBI" id="CHEBI:18420"/>
    </ligand>
</feature>
<dbReference type="InterPro" id="IPR001126">
    <property type="entry name" value="UmuC"/>
</dbReference>
<feature type="binding site" evidence="13">
    <location>
        <position position="12"/>
    </location>
    <ligand>
        <name>Mg(2+)</name>
        <dbReference type="ChEBI" id="CHEBI:18420"/>
    </ligand>
</feature>
<keyword evidence="9 13" id="KW-0460">Magnesium</keyword>
<comment type="similarity">
    <text evidence="2 13">Belongs to the DNA polymerase type-Y family.</text>
</comment>
<evidence type="ECO:0000256" key="6">
    <source>
        <dbReference type="ARBA" id="ARBA00022705"/>
    </source>
</evidence>
<feature type="active site" evidence="13">
    <location>
        <position position="109"/>
    </location>
</feature>
<evidence type="ECO:0000256" key="4">
    <source>
        <dbReference type="ARBA" id="ARBA00022679"/>
    </source>
</evidence>
<comment type="catalytic activity">
    <reaction evidence="12 13">
        <text>DNA(n) + a 2'-deoxyribonucleoside 5'-triphosphate = DNA(n+1) + diphosphate</text>
        <dbReference type="Rhea" id="RHEA:22508"/>
        <dbReference type="Rhea" id="RHEA-COMP:17339"/>
        <dbReference type="Rhea" id="RHEA-COMP:17340"/>
        <dbReference type="ChEBI" id="CHEBI:33019"/>
        <dbReference type="ChEBI" id="CHEBI:61560"/>
        <dbReference type="ChEBI" id="CHEBI:173112"/>
        <dbReference type="EC" id="2.7.7.7"/>
    </reaction>
</comment>
<keyword evidence="3 13" id="KW-0963">Cytoplasm</keyword>
<comment type="subunit">
    <text evidence="13">Monomer.</text>
</comment>
<dbReference type="PANTHER" id="PTHR11076">
    <property type="entry name" value="DNA REPAIR POLYMERASE UMUC / TRANSFERASE FAMILY MEMBER"/>
    <property type="match status" value="1"/>
</dbReference>
<dbReference type="InterPro" id="IPR036775">
    <property type="entry name" value="DNA_pol_Y-fam_lit_finger_sf"/>
</dbReference>
<dbReference type="Gene3D" id="3.40.1170.60">
    <property type="match status" value="1"/>
</dbReference>